<comment type="caution">
    <text evidence="1">The sequence shown here is derived from an EMBL/GenBank/DDBJ whole genome shotgun (WGS) entry which is preliminary data.</text>
</comment>
<evidence type="ECO:0008006" key="3">
    <source>
        <dbReference type="Google" id="ProtNLM"/>
    </source>
</evidence>
<keyword evidence="2" id="KW-1185">Reference proteome</keyword>
<dbReference type="PANTHER" id="PTHR32301">
    <property type="entry name" value="COUNTIN RECEPTOR CNR3-RELATED"/>
    <property type="match status" value="1"/>
</dbReference>
<organism evidence="1 2">
    <name type="scientific">Chrysophaeum taylorii</name>
    <dbReference type="NCBI Taxonomy" id="2483200"/>
    <lineage>
        <taxon>Eukaryota</taxon>
        <taxon>Sar</taxon>
        <taxon>Stramenopiles</taxon>
        <taxon>Ochrophyta</taxon>
        <taxon>Pelagophyceae</taxon>
        <taxon>Pelagomonadales</taxon>
        <taxon>Pelagomonadaceae</taxon>
        <taxon>Chrysophaeum</taxon>
    </lineage>
</organism>
<dbReference type="InterPro" id="IPR027417">
    <property type="entry name" value="P-loop_NTPase"/>
</dbReference>
<proteinExistence type="predicted"/>
<dbReference type="Proteomes" id="UP001230188">
    <property type="component" value="Unassembled WGS sequence"/>
</dbReference>
<dbReference type="InterPro" id="IPR053259">
    <property type="entry name" value="Golvesin-related_Golgi"/>
</dbReference>
<gene>
    <name evidence="1" type="ORF">CTAYLR_002330</name>
</gene>
<evidence type="ECO:0000313" key="2">
    <source>
        <dbReference type="Proteomes" id="UP001230188"/>
    </source>
</evidence>
<name>A0AAD7UGX4_9STRA</name>
<dbReference type="PANTHER" id="PTHR32301:SF6">
    <property type="entry name" value="GOLVESIN-RELATED"/>
    <property type="match status" value="1"/>
</dbReference>
<dbReference type="InterPro" id="IPR029044">
    <property type="entry name" value="Nucleotide-diphossugar_trans"/>
</dbReference>
<dbReference type="AlphaFoldDB" id="A0AAD7UGX4"/>
<sequence length="614" mass="68292">MWLVVPHLVVVLTNARRKVSRVVAPRASFLSVAWTKSILAANGLWGVPPQPRGVVYLAVGAGSLEKAIRSARSVRAWASDLGILLVSDSSGAARASKDDGVFDLIVSAGAKSAKIQYEEVGEYEGFRDRGGIGLENEFLSKRGLGLKRLRTLKVRSLMIGLRLFRTALFLDTDTAVCGSLEAVFGTREDVAFVTIPGGRAHAQELVARAYGVPESFPEANTGVLLIRNSSRTQRLLANWNVAYHTLAQRDDRLMDQPAFRAALFKSGATFGILDRKYNCRGRDRRRKEAIPLACGSKDDRFGRCVVIHSHAITPDPPDPNGLPNFFLSNVSADVYRNAPAVFLHIPKAAGNSVKQLFVKRVLRRRGRDRSLHIDTRRAWDSDLSGEQRSEAAVLYGAFSFGACATHPKGPCAYYVIFRDPVARLLSEFKYCRAVDFSDQCCAGRRGAAAMRRVLTLDDWAEEKGNFMLEHLLRLTPLDWGERGSWRKQNPETRVNPIETRRRRDGPARHADLDLALANLDNWFAVVGLTKRYDDSLALFSYVLTGQVIPRSLVRSVHTHNQHSTNTSLSPPNTTDRILRAVALDLQLYGAAEEIFDRQVSTFLSHGLNFISRRR</sequence>
<dbReference type="Gene3D" id="3.90.550.10">
    <property type="entry name" value="Spore Coat Polysaccharide Biosynthesis Protein SpsA, Chain A"/>
    <property type="match status" value="1"/>
</dbReference>
<protein>
    <recommendedName>
        <fullName evidence="3">Nucleotide-diphospho-sugar transferase domain-containing protein</fullName>
    </recommendedName>
</protein>
<dbReference type="Gene3D" id="3.40.50.300">
    <property type="entry name" value="P-loop containing nucleotide triphosphate hydrolases"/>
    <property type="match status" value="1"/>
</dbReference>
<dbReference type="EMBL" id="JAQMWT010000316">
    <property type="protein sequence ID" value="KAJ8605306.1"/>
    <property type="molecule type" value="Genomic_DNA"/>
</dbReference>
<dbReference type="SUPFAM" id="SSF53448">
    <property type="entry name" value="Nucleotide-diphospho-sugar transferases"/>
    <property type="match status" value="1"/>
</dbReference>
<accession>A0AAD7UGX4</accession>
<reference evidence="1" key="1">
    <citation type="submission" date="2023-01" db="EMBL/GenBank/DDBJ databases">
        <title>Metagenome sequencing of chrysophaentin producing Chrysophaeum taylorii.</title>
        <authorList>
            <person name="Davison J."/>
            <person name="Bewley C."/>
        </authorList>
    </citation>
    <scope>NUCLEOTIDE SEQUENCE</scope>
    <source>
        <strain evidence="1">NIES-1699</strain>
    </source>
</reference>
<evidence type="ECO:0000313" key="1">
    <source>
        <dbReference type="EMBL" id="KAJ8605306.1"/>
    </source>
</evidence>